<dbReference type="STRING" id="1619234.SAMN05421730_105910"/>
<dbReference type="GO" id="GO:0051536">
    <property type="term" value="F:iron-sulfur cluster binding"/>
    <property type="evidence" value="ECO:0007669"/>
    <property type="project" value="InterPro"/>
</dbReference>
<dbReference type="PRINTS" id="PR00419">
    <property type="entry name" value="ADXRDTASE"/>
</dbReference>
<dbReference type="EMBL" id="FMKA01000059">
    <property type="protein sequence ID" value="SCP99788.1"/>
    <property type="molecule type" value="Genomic_DNA"/>
</dbReference>
<dbReference type="RefSeq" id="WP_091237040.1">
    <property type="nucleotide sequence ID" value="NZ_FMKA01000059.1"/>
</dbReference>
<comment type="pathway">
    <text evidence="4">Amino-acid biosynthesis.</text>
</comment>
<keyword evidence="3" id="KW-0314">Glutamate biosynthesis</keyword>
<dbReference type="InterPro" id="IPR009051">
    <property type="entry name" value="Helical_ferredxn"/>
</dbReference>
<dbReference type="GO" id="GO:0006537">
    <property type="term" value="P:glutamate biosynthetic process"/>
    <property type="evidence" value="ECO:0007669"/>
    <property type="project" value="UniProtKB-KW"/>
</dbReference>
<dbReference type="NCBIfam" id="TIGR01317">
    <property type="entry name" value="GOGAT_sm_gam"/>
    <property type="match status" value="1"/>
</dbReference>
<dbReference type="Proteomes" id="UP000199315">
    <property type="component" value="Unassembled WGS sequence"/>
</dbReference>
<name>A0A1D3TZ50_9FIRM</name>
<gene>
    <name evidence="7" type="ORF">SAMN05421730_105910</name>
</gene>
<dbReference type="Gene3D" id="1.10.1060.10">
    <property type="entry name" value="Alpha-helical ferredoxin"/>
    <property type="match status" value="1"/>
</dbReference>
<evidence type="ECO:0000313" key="8">
    <source>
        <dbReference type="Proteomes" id="UP000199315"/>
    </source>
</evidence>
<dbReference type="InterPro" id="IPR036188">
    <property type="entry name" value="FAD/NAD-bd_sf"/>
</dbReference>
<evidence type="ECO:0000256" key="1">
    <source>
        <dbReference type="ARBA" id="ARBA00022605"/>
    </source>
</evidence>
<dbReference type="Gene3D" id="3.50.50.60">
    <property type="entry name" value="FAD/NAD(P)-binding domain"/>
    <property type="match status" value="2"/>
</dbReference>
<dbReference type="SUPFAM" id="SSF46548">
    <property type="entry name" value="alpha-helical ferredoxin"/>
    <property type="match status" value="1"/>
</dbReference>
<dbReference type="GO" id="GO:0016639">
    <property type="term" value="F:oxidoreductase activity, acting on the CH-NH2 group of donors, NAD or NADP as acceptor"/>
    <property type="evidence" value="ECO:0007669"/>
    <property type="project" value="InterPro"/>
</dbReference>
<evidence type="ECO:0000259" key="6">
    <source>
        <dbReference type="Pfam" id="PF14691"/>
    </source>
</evidence>
<accession>A0A1D3TZ50</accession>
<evidence type="ECO:0000256" key="2">
    <source>
        <dbReference type="ARBA" id="ARBA00023002"/>
    </source>
</evidence>
<keyword evidence="8" id="KW-1185">Reference proteome</keyword>
<evidence type="ECO:0000259" key="5">
    <source>
        <dbReference type="Pfam" id="PF07992"/>
    </source>
</evidence>
<dbReference type="OrthoDB" id="9803192at2"/>
<keyword evidence="2" id="KW-0560">Oxidoreductase</keyword>
<dbReference type="InterPro" id="IPR006005">
    <property type="entry name" value="Glut_synth_ssu1"/>
</dbReference>
<dbReference type="SUPFAM" id="SSF51971">
    <property type="entry name" value="Nucleotide-binding domain"/>
    <property type="match status" value="1"/>
</dbReference>
<dbReference type="InterPro" id="IPR028261">
    <property type="entry name" value="DPD_II"/>
</dbReference>
<evidence type="ECO:0000256" key="3">
    <source>
        <dbReference type="ARBA" id="ARBA00023164"/>
    </source>
</evidence>
<protein>
    <submittedName>
        <fullName evidence="7">Glutamate synthase (NADPH/NADH) small chain</fullName>
    </submittedName>
</protein>
<dbReference type="Pfam" id="PF07992">
    <property type="entry name" value="Pyr_redox_2"/>
    <property type="match status" value="2"/>
</dbReference>
<feature type="domain" description="FAD/NAD(P)-binding" evidence="5">
    <location>
        <begin position="153"/>
        <end position="328"/>
    </location>
</feature>
<dbReference type="Pfam" id="PF14691">
    <property type="entry name" value="Fer4_20"/>
    <property type="match status" value="1"/>
</dbReference>
<dbReference type="InterPro" id="IPR023753">
    <property type="entry name" value="FAD/NAD-binding_dom"/>
</dbReference>
<dbReference type="PANTHER" id="PTHR43100">
    <property type="entry name" value="GLUTAMATE SYNTHASE [NADPH] SMALL CHAIN"/>
    <property type="match status" value="1"/>
</dbReference>
<dbReference type="AlphaFoldDB" id="A0A1D3TZ50"/>
<dbReference type="InterPro" id="IPR051394">
    <property type="entry name" value="Glutamate_Synthase"/>
</dbReference>
<organism evidence="7 8">
    <name type="scientific">Anaerobium acetethylicum</name>
    <dbReference type="NCBI Taxonomy" id="1619234"/>
    <lineage>
        <taxon>Bacteria</taxon>
        <taxon>Bacillati</taxon>
        <taxon>Bacillota</taxon>
        <taxon>Clostridia</taxon>
        <taxon>Lachnospirales</taxon>
        <taxon>Lachnospiraceae</taxon>
        <taxon>Anaerobium</taxon>
    </lineage>
</organism>
<reference evidence="7 8" key="1">
    <citation type="submission" date="2016-09" db="EMBL/GenBank/DDBJ databases">
        <authorList>
            <person name="Capua I."/>
            <person name="De Benedictis P."/>
            <person name="Joannis T."/>
            <person name="Lombin L.H."/>
            <person name="Cattoli G."/>
        </authorList>
    </citation>
    <scope>NUCLEOTIDE SEQUENCE [LARGE SCALE GENOMIC DNA]</scope>
    <source>
        <strain evidence="7 8">GluBS11</strain>
    </source>
</reference>
<keyword evidence="1" id="KW-0028">Amino-acid biosynthesis</keyword>
<feature type="domain" description="FAD/NAD(P)-binding" evidence="5">
    <location>
        <begin position="367"/>
        <end position="477"/>
    </location>
</feature>
<evidence type="ECO:0000313" key="7">
    <source>
        <dbReference type="EMBL" id="SCP99788.1"/>
    </source>
</evidence>
<evidence type="ECO:0000256" key="4">
    <source>
        <dbReference type="ARBA" id="ARBA00029440"/>
    </source>
</evidence>
<sequence length="497" mass="54769">MGKPTGFMDYERETSEAVKPKERIGNFNEFHIPLSREKQMRQGARCMDCGVPFCQSGIVLEGAVTGCPLHNLIPEWNDLVFTGKWKEALKRLKKTNNFPEFTARVCPAPCEAACTCGLNGSPVTIKENEYGIIEHAYRKGYAAAKVPKIRTGKKVAIIGSGPSGLAAADQLNQRGHKVTVFERDDRIGGLLMYGIPNMKLEKHVIDRKIDIMKQEGVEFITGVNVGVNYKASKILREFDRVILTCGASNPRDINVPGREAKGIHFAVDFLKATTKSLLDSGLEDGNYLSAKDKKVLVIGGGDTGNDCVGTSIRHGAASVVQFEMMPKLPDTRSDNNPWPQWPKVCKTDYGQEEAIYQYGHDPRVFRTTVKEFIADEAGNICKVKAVKLNMKKDEETGRLTMVEVEGSEFVIDADLVLIAAGFLGSQNYVTDAFGVETDVRTNVATESGKFETNVPNVFAAGDMRRGQSLVVWAIREGREVAREVDLSLMGYTNLSVQ</sequence>
<proteinExistence type="predicted"/>
<feature type="domain" description="Dihydroprymidine dehydrogenase" evidence="6">
    <location>
        <begin position="24"/>
        <end position="138"/>
    </location>
</feature>